<feature type="transmembrane region" description="Helical" evidence="3">
    <location>
        <begin position="12"/>
        <end position="37"/>
    </location>
</feature>
<keyword evidence="7" id="KW-1185">Reference proteome</keyword>
<sequence>MALLGTSGCSPAFWMYIMLCVGLVLFAAIMAGLTMALMSLDAMNIAIIEASGTDNERKYASAIKPLIQNRQSWLSRHLLLVTLLIGNATAMEALPIFLDRLVPNYMAIILSVTFVLAFGEILPQAIFTKFRLPIGAYFSYFVLTLELILFPIAWPISKMLDYFLGKDHPTIYRRAELKELTRQHLITCDGHGTLTHDEVKVMSGVLDMANKQAKDAMHSIDGVFMLDAEAVLDMSCMREIMSSGHSRIPIFVGSKDNVVGLLIVKNIILVDPENNTKVS</sequence>
<evidence type="ECO:0000256" key="2">
    <source>
        <dbReference type="PROSITE-ProRule" id="PRU01193"/>
    </source>
</evidence>
<evidence type="ECO:0000256" key="3">
    <source>
        <dbReference type="SAM" id="Phobius"/>
    </source>
</evidence>
<dbReference type="PANTHER" id="PTHR12064:SF97">
    <property type="entry name" value="METAL TRANSPORTER CNNM-5"/>
    <property type="match status" value="1"/>
</dbReference>
<dbReference type="STRING" id="905079.L1J8S8"/>
<feature type="transmembrane region" description="Helical" evidence="3">
    <location>
        <begin position="104"/>
        <end position="122"/>
    </location>
</feature>
<protein>
    <recommendedName>
        <fullName evidence="4">CNNM transmembrane domain-containing protein</fullName>
    </recommendedName>
</protein>
<organism evidence="5">
    <name type="scientific">Guillardia theta (strain CCMP2712)</name>
    <name type="common">Cryptophyte</name>
    <dbReference type="NCBI Taxonomy" id="905079"/>
    <lineage>
        <taxon>Eukaryota</taxon>
        <taxon>Cryptophyceae</taxon>
        <taxon>Pyrenomonadales</taxon>
        <taxon>Geminigeraceae</taxon>
        <taxon>Guillardia</taxon>
    </lineage>
</organism>
<dbReference type="RefSeq" id="XP_005831933.1">
    <property type="nucleotide sequence ID" value="XM_005831876.1"/>
</dbReference>
<feature type="transmembrane region" description="Helical" evidence="3">
    <location>
        <begin position="78"/>
        <end position="98"/>
    </location>
</feature>
<evidence type="ECO:0000313" key="6">
    <source>
        <dbReference type="EnsemblProtists" id="EKX44953"/>
    </source>
</evidence>
<dbReference type="Proteomes" id="UP000011087">
    <property type="component" value="Unassembled WGS sequence"/>
</dbReference>
<reference evidence="6" key="3">
    <citation type="submission" date="2015-06" db="UniProtKB">
        <authorList>
            <consortium name="EnsemblProtists"/>
        </authorList>
    </citation>
    <scope>IDENTIFICATION</scope>
</reference>
<feature type="domain" description="CNNM transmembrane" evidence="4">
    <location>
        <begin position="9"/>
        <end position="198"/>
    </location>
</feature>
<dbReference type="OrthoDB" id="5353557at2759"/>
<dbReference type="EnsemblProtists" id="EKX44953">
    <property type="protein sequence ID" value="EKX44953"/>
    <property type="gene ID" value="GUITHDRAFT_71669"/>
</dbReference>
<dbReference type="PANTHER" id="PTHR12064">
    <property type="entry name" value="METAL TRANSPORTER CNNM"/>
    <property type="match status" value="1"/>
</dbReference>
<dbReference type="HOGENOM" id="CLU_011310_0_1_1"/>
<dbReference type="OMA" id="WCVGSRS"/>
<evidence type="ECO:0000256" key="1">
    <source>
        <dbReference type="ARBA" id="ARBA00022737"/>
    </source>
</evidence>
<dbReference type="Pfam" id="PF01595">
    <property type="entry name" value="CNNM"/>
    <property type="match status" value="1"/>
</dbReference>
<dbReference type="eggNOG" id="KOG2118">
    <property type="taxonomic scope" value="Eukaryota"/>
</dbReference>
<dbReference type="AlphaFoldDB" id="L1J8S8"/>
<evidence type="ECO:0000313" key="7">
    <source>
        <dbReference type="Proteomes" id="UP000011087"/>
    </source>
</evidence>
<proteinExistence type="predicted"/>
<evidence type="ECO:0000313" key="5">
    <source>
        <dbReference type="EMBL" id="EKX44953.1"/>
    </source>
</evidence>
<dbReference type="GO" id="GO:0016020">
    <property type="term" value="C:membrane"/>
    <property type="evidence" value="ECO:0007669"/>
    <property type="project" value="UniProtKB-UniRule"/>
</dbReference>
<dbReference type="InterPro" id="IPR002550">
    <property type="entry name" value="CNNM"/>
</dbReference>
<dbReference type="KEGG" id="gtt:GUITHDRAFT_71669"/>
<reference evidence="5 7" key="1">
    <citation type="journal article" date="2012" name="Nature">
        <title>Algal genomes reveal evolutionary mosaicism and the fate of nucleomorphs.</title>
        <authorList>
            <consortium name="DOE Joint Genome Institute"/>
            <person name="Curtis B.A."/>
            <person name="Tanifuji G."/>
            <person name="Burki F."/>
            <person name="Gruber A."/>
            <person name="Irimia M."/>
            <person name="Maruyama S."/>
            <person name="Arias M.C."/>
            <person name="Ball S.G."/>
            <person name="Gile G.H."/>
            <person name="Hirakawa Y."/>
            <person name="Hopkins J.F."/>
            <person name="Kuo A."/>
            <person name="Rensing S.A."/>
            <person name="Schmutz J."/>
            <person name="Symeonidi A."/>
            <person name="Elias M."/>
            <person name="Eveleigh R.J."/>
            <person name="Herman E.K."/>
            <person name="Klute M.J."/>
            <person name="Nakayama T."/>
            <person name="Obornik M."/>
            <person name="Reyes-Prieto A."/>
            <person name="Armbrust E.V."/>
            <person name="Aves S.J."/>
            <person name="Beiko R.G."/>
            <person name="Coutinho P."/>
            <person name="Dacks J.B."/>
            <person name="Durnford D.G."/>
            <person name="Fast N.M."/>
            <person name="Green B.R."/>
            <person name="Grisdale C.J."/>
            <person name="Hempel F."/>
            <person name="Henrissat B."/>
            <person name="Hoppner M.P."/>
            <person name="Ishida K."/>
            <person name="Kim E."/>
            <person name="Koreny L."/>
            <person name="Kroth P.G."/>
            <person name="Liu Y."/>
            <person name="Malik S.B."/>
            <person name="Maier U.G."/>
            <person name="McRose D."/>
            <person name="Mock T."/>
            <person name="Neilson J.A."/>
            <person name="Onodera N.T."/>
            <person name="Poole A.M."/>
            <person name="Pritham E.J."/>
            <person name="Richards T.A."/>
            <person name="Rocap G."/>
            <person name="Roy S.W."/>
            <person name="Sarai C."/>
            <person name="Schaack S."/>
            <person name="Shirato S."/>
            <person name="Slamovits C.H."/>
            <person name="Spencer D.F."/>
            <person name="Suzuki S."/>
            <person name="Worden A.Z."/>
            <person name="Zauner S."/>
            <person name="Barry K."/>
            <person name="Bell C."/>
            <person name="Bharti A.K."/>
            <person name="Crow J.A."/>
            <person name="Grimwood J."/>
            <person name="Kramer R."/>
            <person name="Lindquist E."/>
            <person name="Lucas S."/>
            <person name="Salamov A."/>
            <person name="McFadden G.I."/>
            <person name="Lane C.E."/>
            <person name="Keeling P.J."/>
            <person name="Gray M.W."/>
            <person name="Grigoriev I.V."/>
            <person name="Archibald J.M."/>
        </authorList>
    </citation>
    <scope>NUCLEOTIDE SEQUENCE</scope>
    <source>
        <strain evidence="5 7">CCMP2712</strain>
    </source>
</reference>
<reference evidence="7" key="2">
    <citation type="submission" date="2012-11" db="EMBL/GenBank/DDBJ databases">
        <authorList>
            <person name="Kuo A."/>
            <person name="Curtis B.A."/>
            <person name="Tanifuji G."/>
            <person name="Burki F."/>
            <person name="Gruber A."/>
            <person name="Irimia M."/>
            <person name="Maruyama S."/>
            <person name="Arias M.C."/>
            <person name="Ball S.G."/>
            <person name="Gile G.H."/>
            <person name="Hirakawa Y."/>
            <person name="Hopkins J.F."/>
            <person name="Rensing S.A."/>
            <person name="Schmutz J."/>
            <person name="Symeonidi A."/>
            <person name="Elias M."/>
            <person name="Eveleigh R.J."/>
            <person name="Herman E.K."/>
            <person name="Klute M.J."/>
            <person name="Nakayama T."/>
            <person name="Obornik M."/>
            <person name="Reyes-Prieto A."/>
            <person name="Armbrust E.V."/>
            <person name="Aves S.J."/>
            <person name="Beiko R.G."/>
            <person name="Coutinho P."/>
            <person name="Dacks J.B."/>
            <person name="Durnford D.G."/>
            <person name="Fast N.M."/>
            <person name="Green B.R."/>
            <person name="Grisdale C."/>
            <person name="Hempe F."/>
            <person name="Henrissat B."/>
            <person name="Hoppner M.P."/>
            <person name="Ishida K.-I."/>
            <person name="Kim E."/>
            <person name="Koreny L."/>
            <person name="Kroth P.G."/>
            <person name="Liu Y."/>
            <person name="Malik S.-B."/>
            <person name="Maier U.G."/>
            <person name="McRose D."/>
            <person name="Mock T."/>
            <person name="Neilson J.A."/>
            <person name="Onodera N.T."/>
            <person name="Poole A.M."/>
            <person name="Pritham E.J."/>
            <person name="Richards T.A."/>
            <person name="Rocap G."/>
            <person name="Roy S.W."/>
            <person name="Sarai C."/>
            <person name="Schaack S."/>
            <person name="Shirato S."/>
            <person name="Slamovits C.H."/>
            <person name="Spencer D.F."/>
            <person name="Suzuki S."/>
            <person name="Worden A.Z."/>
            <person name="Zauner S."/>
            <person name="Barry K."/>
            <person name="Bell C."/>
            <person name="Bharti A.K."/>
            <person name="Crow J.A."/>
            <person name="Grimwood J."/>
            <person name="Kramer R."/>
            <person name="Lindquist E."/>
            <person name="Lucas S."/>
            <person name="Salamov A."/>
            <person name="McFadden G.I."/>
            <person name="Lane C.E."/>
            <person name="Keeling P.J."/>
            <person name="Gray M.W."/>
            <person name="Grigoriev I.V."/>
            <person name="Archibald J.M."/>
        </authorList>
    </citation>
    <scope>NUCLEOTIDE SEQUENCE</scope>
    <source>
        <strain evidence="7">CCMP2712</strain>
    </source>
</reference>
<dbReference type="InterPro" id="IPR045095">
    <property type="entry name" value="ACDP"/>
</dbReference>
<keyword evidence="2 3" id="KW-1133">Transmembrane helix</keyword>
<dbReference type="GeneID" id="17301754"/>
<dbReference type="GO" id="GO:0010960">
    <property type="term" value="P:magnesium ion homeostasis"/>
    <property type="evidence" value="ECO:0007669"/>
    <property type="project" value="InterPro"/>
</dbReference>
<dbReference type="Gene3D" id="3.10.580.10">
    <property type="entry name" value="CBS-domain"/>
    <property type="match status" value="1"/>
</dbReference>
<keyword evidence="2 3" id="KW-0812">Transmembrane</keyword>
<dbReference type="GO" id="GO:0005737">
    <property type="term" value="C:cytoplasm"/>
    <property type="evidence" value="ECO:0007669"/>
    <property type="project" value="TreeGrafter"/>
</dbReference>
<dbReference type="EMBL" id="JH993001">
    <property type="protein sequence ID" value="EKX44953.1"/>
    <property type="molecule type" value="Genomic_DNA"/>
</dbReference>
<feature type="transmembrane region" description="Helical" evidence="3">
    <location>
        <begin position="134"/>
        <end position="154"/>
    </location>
</feature>
<gene>
    <name evidence="5" type="ORF">GUITHDRAFT_71669</name>
</gene>
<dbReference type="PROSITE" id="PS51846">
    <property type="entry name" value="CNNM"/>
    <property type="match status" value="1"/>
</dbReference>
<keyword evidence="1" id="KW-0677">Repeat</keyword>
<dbReference type="InterPro" id="IPR046342">
    <property type="entry name" value="CBS_dom_sf"/>
</dbReference>
<dbReference type="GO" id="GO:0030026">
    <property type="term" value="P:intracellular manganese ion homeostasis"/>
    <property type="evidence" value="ECO:0007669"/>
    <property type="project" value="TreeGrafter"/>
</dbReference>
<name>L1J8S8_GUITC</name>
<evidence type="ECO:0000259" key="4">
    <source>
        <dbReference type="PROSITE" id="PS51846"/>
    </source>
</evidence>
<accession>L1J8S8</accession>
<dbReference type="PaxDb" id="55529-EKX44953"/>
<keyword evidence="2 3" id="KW-0472">Membrane</keyword>